<feature type="domain" description="RRM" evidence="3">
    <location>
        <begin position="24"/>
        <end position="102"/>
    </location>
</feature>
<dbReference type="SMART" id="SM00360">
    <property type="entry name" value="RRM"/>
    <property type="match status" value="1"/>
</dbReference>
<proteinExistence type="predicted"/>
<gene>
    <name evidence="4" type="ORF">L1049_010989</name>
</gene>
<dbReference type="AlphaFoldDB" id="A0AAP0RQU3"/>
<keyword evidence="5" id="KW-1185">Reference proteome</keyword>
<dbReference type="Gene3D" id="3.30.70.330">
    <property type="match status" value="1"/>
</dbReference>
<reference evidence="4 5" key="1">
    <citation type="journal article" date="2024" name="Plant J.">
        <title>Genome sequences and population genomics reveal climatic adaptation and genomic divergence between two closely related sweetgum species.</title>
        <authorList>
            <person name="Xu W.Q."/>
            <person name="Ren C.Q."/>
            <person name="Zhang X.Y."/>
            <person name="Comes H.P."/>
            <person name="Liu X.H."/>
            <person name="Li Y.G."/>
            <person name="Kettle C.J."/>
            <person name="Jalonen R."/>
            <person name="Gaisberger H."/>
            <person name="Ma Y.Z."/>
            <person name="Qiu Y.X."/>
        </authorList>
    </citation>
    <scope>NUCLEOTIDE SEQUENCE [LARGE SCALE GENOMIC DNA]</scope>
    <source>
        <strain evidence="4">Hangzhou</strain>
    </source>
</reference>
<dbReference type="InterPro" id="IPR000504">
    <property type="entry name" value="RRM_dom"/>
</dbReference>
<dbReference type="GO" id="GO:0003723">
    <property type="term" value="F:RNA binding"/>
    <property type="evidence" value="ECO:0007669"/>
    <property type="project" value="UniProtKB-UniRule"/>
</dbReference>
<organism evidence="4 5">
    <name type="scientific">Liquidambar formosana</name>
    <name type="common">Formosan gum</name>
    <dbReference type="NCBI Taxonomy" id="63359"/>
    <lineage>
        <taxon>Eukaryota</taxon>
        <taxon>Viridiplantae</taxon>
        <taxon>Streptophyta</taxon>
        <taxon>Embryophyta</taxon>
        <taxon>Tracheophyta</taxon>
        <taxon>Spermatophyta</taxon>
        <taxon>Magnoliopsida</taxon>
        <taxon>eudicotyledons</taxon>
        <taxon>Gunneridae</taxon>
        <taxon>Pentapetalae</taxon>
        <taxon>Saxifragales</taxon>
        <taxon>Altingiaceae</taxon>
        <taxon>Liquidambar</taxon>
    </lineage>
</organism>
<evidence type="ECO:0000256" key="1">
    <source>
        <dbReference type="PROSITE-ProRule" id="PRU00176"/>
    </source>
</evidence>
<dbReference type="PANTHER" id="PTHR34427">
    <property type="entry name" value="DUF4283 DOMAIN PROTEIN"/>
    <property type="match status" value="1"/>
</dbReference>
<feature type="chain" id="PRO_5043004085" description="RRM domain-containing protein" evidence="2">
    <location>
        <begin position="16"/>
        <end position="306"/>
    </location>
</feature>
<dbReference type="InterPro" id="IPR035979">
    <property type="entry name" value="RBD_domain_sf"/>
</dbReference>
<evidence type="ECO:0000313" key="5">
    <source>
        <dbReference type="Proteomes" id="UP001415857"/>
    </source>
</evidence>
<dbReference type="Pfam" id="PF00076">
    <property type="entry name" value="RRM_1"/>
    <property type="match status" value="1"/>
</dbReference>
<comment type="caution">
    <text evidence="4">The sequence shown here is derived from an EMBL/GenBank/DDBJ whole genome shotgun (WGS) entry which is preliminary data.</text>
</comment>
<sequence>MTILLWLCLGDSSMANRVRWENLVTIFVDNLPEEMDAIWLCDIFSWCGVMKNSFIPSKRRSGTNSRFGFIRYKTIREARAAARDLNGVFCLYSKLFIKLADFGWKRSNERLGSFFHGDKEEGKYGGASNRLLVKATGRKLSIENASRKIIDNRSFADVVSGFKSRAKSTNVKIGTGCDPIVNATSSDTGIICADLVDEKWLEHCLVGKVGEVEHMESFFYLEDLLLQEGWADFSLRPLGGKKVLIIFQDDDFKRRFVSKSEFVMHKLFVKLENWIPQMVNTDRLVWLSIIGVPLHAWSEVNFRKIG</sequence>
<dbReference type="EMBL" id="JBBPBK010000006">
    <property type="protein sequence ID" value="KAK9282768.1"/>
    <property type="molecule type" value="Genomic_DNA"/>
</dbReference>
<dbReference type="Proteomes" id="UP001415857">
    <property type="component" value="Unassembled WGS sequence"/>
</dbReference>
<dbReference type="InterPro" id="IPR012677">
    <property type="entry name" value="Nucleotide-bd_a/b_plait_sf"/>
</dbReference>
<keyword evidence="1" id="KW-0694">RNA-binding</keyword>
<dbReference type="PROSITE" id="PS50102">
    <property type="entry name" value="RRM"/>
    <property type="match status" value="1"/>
</dbReference>
<protein>
    <recommendedName>
        <fullName evidence="3">RRM domain-containing protein</fullName>
    </recommendedName>
</protein>
<feature type="signal peptide" evidence="2">
    <location>
        <begin position="1"/>
        <end position="15"/>
    </location>
</feature>
<dbReference type="SUPFAM" id="SSF54928">
    <property type="entry name" value="RNA-binding domain, RBD"/>
    <property type="match status" value="1"/>
</dbReference>
<dbReference type="CDD" id="cd00590">
    <property type="entry name" value="RRM_SF"/>
    <property type="match status" value="1"/>
</dbReference>
<evidence type="ECO:0000256" key="2">
    <source>
        <dbReference type="SAM" id="SignalP"/>
    </source>
</evidence>
<keyword evidence="2" id="KW-0732">Signal</keyword>
<evidence type="ECO:0000259" key="3">
    <source>
        <dbReference type="PROSITE" id="PS50102"/>
    </source>
</evidence>
<dbReference type="PANTHER" id="PTHR34427:SF5">
    <property type="entry name" value="DUF4283 DOMAIN-CONTAINING PROTEIN"/>
    <property type="match status" value="1"/>
</dbReference>
<accession>A0AAP0RQU3</accession>
<evidence type="ECO:0000313" key="4">
    <source>
        <dbReference type="EMBL" id="KAK9282768.1"/>
    </source>
</evidence>
<name>A0AAP0RQU3_LIQFO</name>